<name>A0A0G1SMZ6_9BACT</name>
<dbReference type="InterPro" id="IPR001719">
    <property type="entry name" value="AP_endonuc_2"/>
</dbReference>
<dbReference type="GO" id="GO:0003906">
    <property type="term" value="F:DNA-(apurinic or apyrimidinic site) endonuclease activity"/>
    <property type="evidence" value="ECO:0007669"/>
    <property type="project" value="TreeGrafter"/>
</dbReference>
<dbReference type="PANTHER" id="PTHR21445:SF0">
    <property type="entry name" value="APURINIC-APYRIMIDINIC ENDONUCLEASE"/>
    <property type="match status" value="1"/>
</dbReference>
<dbReference type="AlphaFoldDB" id="A0A0G1SMZ6"/>
<evidence type="ECO:0000313" key="1">
    <source>
        <dbReference type="EMBL" id="KKU43428.1"/>
    </source>
</evidence>
<dbReference type="GO" id="GO:0003677">
    <property type="term" value="F:DNA binding"/>
    <property type="evidence" value="ECO:0007669"/>
    <property type="project" value="InterPro"/>
</dbReference>
<dbReference type="SUPFAM" id="SSF51658">
    <property type="entry name" value="Xylose isomerase-like"/>
    <property type="match status" value="1"/>
</dbReference>
<dbReference type="PANTHER" id="PTHR21445">
    <property type="entry name" value="ENDONUCLEASE IV ENDODEOXYRIBONUCLEASE IV"/>
    <property type="match status" value="1"/>
</dbReference>
<proteinExistence type="predicted"/>
<dbReference type="GO" id="GO:0008270">
    <property type="term" value="F:zinc ion binding"/>
    <property type="evidence" value="ECO:0007669"/>
    <property type="project" value="InterPro"/>
</dbReference>
<keyword evidence="1" id="KW-0255">Endonuclease</keyword>
<dbReference type="Gene3D" id="3.20.20.150">
    <property type="entry name" value="Divalent-metal-dependent TIM barrel enzymes"/>
    <property type="match status" value="1"/>
</dbReference>
<sequence length="155" mass="16874">MFIGAHVSTAGGLKNAIEGGKSIGAEALQIFPSAPLQWKIRGWDSEQCDWFKEEQAKKFKQVIFHGIYLTNLAADSAGNLTKTRQALVETLTLAPRIGVVGTIFHPGNYNDGEILHKDQIKKTIQEVLDSTPIESMLVYENSAGSTMGGKLEDLA</sequence>
<gene>
    <name evidence="1" type="ORF">UX60_C0026G0007</name>
</gene>
<organism evidence="1 2">
    <name type="scientific">Berkelbacteria bacterium GW2011_GWA2_46_7</name>
    <dbReference type="NCBI Taxonomy" id="1618335"/>
    <lineage>
        <taxon>Bacteria</taxon>
        <taxon>Candidatus Berkelbacteria</taxon>
    </lineage>
</organism>
<protein>
    <submittedName>
        <fullName evidence="1">Putative endonuclease 4</fullName>
    </submittedName>
</protein>
<reference evidence="1 2" key="1">
    <citation type="journal article" date="2015" name="Nature">
        <title>rRNA introns, odd ribosomes, and small enigmatic genomes across a large radiation of phyla.</title>
        <authorList>
            <person name="Brown C.T."/>
            <person name="Hug L.A."/>
            <person name="Thomas B.C."/>
            <person name="Sharon I."/>
            <person name="Castelle C.J."/>
            <person name="Singh A."/>
            <person name="Wilkins M.J."/>
            <person name="Williams K.H."/>
            <person name="Banfield J.F."/>
        </authorList>
    </citation>
    <scope>NUCLEOTIDE SEQUENCE [LARGE SCALE GENOMIC DNA]</scope>
</reference>
<accession>A0A0G1SMZ6</accession>
<comment type="caution">
    <text evidence="1">The sequence shown here is derived from an EMBL/GenBank/DDBJ whole genome shotgun (WGS) entry which is preliminary data.</text>
</comment>
<dbReference type="PROSITE" id="PS51432">
    <property type="entry name" value="AP_NUCLEASE_F2_4"/>
    <property type="match status" value="1"/>
</dbReference>
<feature type="non-terminal residue" evidence="1">
    <location>
        <position position="155"/>
    </location>
</feature>
<dbReference type="Proteomes" id="UP000034487">
    <property type="component" value="Unassembled WGS sequence"/>
</dbReference>
<dbReference type="EMBL" id="LCMV01000026">
    <property type="protein sequence ID" value="KKU43428.1"/>
    <property type="molecule type" value="Genomic_DNA"/>
</dbReference>
<keyword evidence="1" id="KW-0378">Hydrolase</keyword>
<keyword evidence="1" id="KW-0540">Nuclease</keyword>
<evidence type="ECO:0000313" key="2">
    <source>
        <dbReference type="Proteomes" id="UP000034487"/>
    </source>
</evidence>
<dbReference type="GO" id="GO:0008081">
    <property type="term" value="F:phosphoric diester hydrolase activity"/>
    <property type="evidence" value="ECO:0007669"/>
    <property type="project" value="TreeGrafter"/>
</dbReference>
<dbReference type="GO" id="GO:0006284">
    <property type="term" value="P:base-excision repair"/>
    <property type="evidence" value="ECO:0007669"/>
    <property type="project" value="TreeGrafter"/>
</dbReference>
<dbReference type="InterPro" id="IPR036237">
    <property type="entry name" value="Xyl_isomerase-like_sf"/>
</dbReference>